<dbReference type="InterPro" id="IPR050268">
    <property type="entry name" value="NADH-dep_flavin_reductase"/>
</dbReference>
<dbReference type="Pfam" id="PF01613">
    <property type="entry name" value="Flavin_Reduct"/>
    <property type="match status" value="1"/>
</dbReference>
<dbReference type="InterPro" id="IPR012349">
    <property type="entry name" value="Split_barrel_FMN-bd"/>
</dbReference>
<comment type="similarity">
    <text evidence="1">Belongs to the non-flavoprotein flavin reductase family.</text>
</comment>
<reference evidence="5" key="1">
    <citation type="journal article" date="2019" name="Int. J. Syst. Evol. Microbiol.">
        <title>The Global Catalogue of Microorganisms (GCM) 10K type strain sequencing project: providing services to taxonomists for standard genome sequencing and annotation.</title>
        <authorList>
            <consortium name="The Broad Institute Genomics Platform"/>
            <consortium name="The Broad Institute Genome Sequencing Center for Infectious Disease"/>
            <person name="Wu L."/>
            <person name="Ma J."/>
        </authorList>
    </citation>
    <scope>NUCLEOTIDE SEQUENCE [LARGE SCALE GENOMIC DNA]</scope>
    <source>
        <strain evidence="5">JCM 10425</strain>
    </source>
</reference>
<evidence type="ECO:0000259" key="3">
    <source>
        <dbReference type="SMART" id="SM00903"/>
    </source>
</evidence>
<evidence type="ECO:0000256" key="2">
    <source>
        <dbReference type="ARBA" id="ARBA00023002"/>
    </source>
</evidence>
<organism evidence="4 5">
    <name type="scientific">Cryptosporangium japonicum</name>
    <dbReference type="NCBI Taxonomy" id="80872"/>
    <lineage>
        <taxon>Bacteria</taxon>
        <taxon>Bacillati</taxon>
        <taxon>Actinomycetota</taxon>
        <taxon>Actinomycetes</taxon>
        <taxon>Cryptosporangiales</taxon>
        <taxon>Cryptosporangiaceae</taxon>
        <taxon>Cryptosporangium</taxon>
    </lineage>
</organism>
<dbReference type="RefSeq" id="WP_344652789.1">
    <property type="nucleotide sequence ID" value="NZ_BAAAGX010000028.1"/>
</dbReference>
<evidence type="ECO:0000313" key="5">
    <source>
        <dbReference type="Proteomes" id="UP001500967"/>
    </source>
</evidence>
<feature type="domain" description="Flavin reductase like" evidence="3">
    <location>
        <begin position="17"/>
        <end position="160"/>
    </location>
</feature>
<keyword evidence="2" id="KW-0560">Oxidoreductase</keyword>
<sequence length="163" mass="17585">MSVTHIGTDPGRLRRVFAAFPTGVTALAAEPEGFPVGMAASSFTSVSLDPPLVSVCVAQTSRTWPALRVASRIGVSVLADGHADASRQLSAKEGDRFGGQRWRRSEDRALFLEGAAAWLDCSLEQEIPAGDHYIVLLRVHDLGIDTEAEPLVFHRSGYRRLAS</sequence>
<dbReference type="PANTHER" id="PTHR30466">
    <property type="entry name" value="FLAVIN REDUCTASE"/>
    <property type="match status" value="1"/>
</dbReference>
<comment type="caution">
    <text evidence="4">The sequence shown here is derived from an EMBL/GenBank/DDBJ whole genome shotgun (WGS) entry which is preliminary data.</text>
</comment>
<proteinExistence type="inferred from homology"/>
<accession>A0ABP3ELV7</accession>
<dbReference type="EMBL" id="BAAAGX010000028">
    <property type="protein sequence ID" value="GAA0269171.1"/>
    <property type="molecule type" value="Genomic_DNA"/>
</dbReference>
<evidence type="ECO:0000256" key="1">
    <source>
        <dbReference type="ARBA" id="ARBA00008898"/>
    </source>
</evidence>
<dbReference type="SMART" id="SM00903">
    <property type="entry name" value="Flavin_Reduct"/>
    <property type="match status" value="1"/>
</dbReference>
<dbReference type="SUPFAM" id="SSF50475">
    <property type="entry name" value="FMN-binding split barrel"/>
    <property type="match status" value="1"/>
</dbReference>
<name>A0ABP3ELV7_9ACTN</name>
<protein>
    <submittedName>
        <fullName evidence="4">Flavin reductase family protein</fullName>
    </submittedName>
</protein>
<dbReference type="Gene3D" id="2.30.110.10">
    <property type="entry name" value="Electron Transport, Fmn-binding Protein, Chain A"/>
    <property type="match status" value="1"/>
</dbReference>
<dbReference type="InterPro" id="IPR002563">
    <property type="entry name" value="Flavin_Rdtase-like_dom"/>
</dbReference>
<evidence type="ECO:0000313" key="4">
    <source>
        <dbReference type="EMBL" id="GAA0269171.1"/>
    </source>
</evidence>
<keyword evidence="5" id="KW-1185">Reference proteome</keyword>
<dbReference type="Proteomes" id="UP001500967">
    <property type="component" value="Unassembled WGS sequence"/>
</dbReference>
<dbReference type="PANTHER" id="PTHR30466:SF11">
    <property type="entry name" value="FLAVIN-DEPENDENT MONOOXYGENASE, REDUCTASE SUBUNIT HSAB"/>
    <property type="match status" value="1"/>
</dbReference>
<gene>
    <name evidence="4" type="ORF">GCM10009539_65390</name>
</gene>